<accession>A0AC58J9T5</accession>
<protein>
    <submittedName>
        <fullName evidence="2">Ras-associating and dilute domain-containing protein isoform X5</fullName>
    </submittedName>
</protein>
<keyword evidence="1" id="KW-1185">Reference proteome</keyword>
<evidence type="ECO:0000313" key="1">
    <source>
        <dbReference type="Proteomes" id="UP000000437"/>
    </source>
</evidence>
<organism evidence="1 2">
    <name type="scientific">Danio rerio</name>
    <name type="common">Zebrafish</name>
    <name type="synonym">Brachydanio rerio</name>
    <dbReference type="NCBI Taxonomy" id="7955"/>
    <lineage>
        <taxon>Eukaryota</taxon>
        <taxon>Metazoa</taxon>
        <taxon>Chordata</taxon>
        <taxon>Craniata</taxon>
        <taxon>Vertebrata</taxon>
        <taxon>Euteleostomi</taxon>
        <taxon>Actinopterygii</taxon>
        <taxon>Neopterygii</taxon>
        <taxon>Teleostei</taxon>
        <taxon>Ostariophysi</taxon>
        <taxon>Cypriniformes</taxon>
        <taxon>Danionidae</taxon>
        <taxon>Danioninae</taxon>
        <taxon>Danio</taxon>
    </lineage>
</organism>
<reference evidence="2" key="1">
    <citation type="submission" date="2025-08" db="UniProtKB">
        <authorList>
            <consortium name="RefSeq"/>
        </authorList>
    </citation>
    <scope>IDENTIFICATION</scope>
    <source>
        <strain evidence="2">Tuebingen</strain>
        <tissue evidence="2">Fibroblasts and whole tissue</tissue>
    </source>
</reference>
<gene>
    <name evidence="2" type="primary">radil</name>
</gene>
<dbReference type="RefSeq" id="XP_073803219.1">
    <property type="nucleotide sequence ID" value="XM_073947118.1"/>
</dbReference>
<dbReference type="Proteomes" id="UP000000437">
    <property type="component" value="Chromosome 1"/>
</dbReference>
<sequence>MFYGSSSASMSLPSKNRLKRQSRTFTQVLYRTLSYRDRRSVTDLPEQVRDDPAELSTQSSAPGVLKIFGDEISAGANYKSVLATPRSSAQELIKEALERYSLNKTSACNFVLCDVIGRFEGPDRRWRTECLRALGNNEKPLLLQDLWKPKEGFSRRFELRRRAEVEELAAKEKDTVTADINAQARKLQRNRAKGTMTLQHGSSFCRSLSETSLNLVGLPGEEPKRYYSTLPGPIRTRSARDSEIRKERDGGGVKHSLYQSPHLLLLQGYNQQDCLVYLLNREQHTVGQETASARPNICLSSPDVLPLHCRIRRAAQRRSSSDQRLLLEPVAHGNVLVNFMRIERPTPLRHGDLLSFGAHYIFLYKDPLSAKPLPAQTLTRLRTLAKLCDGESGGLPEKGDACRMCGAVLHEPAASSRRSSKAPARGSQKRKLALEFERAHEDALVNRVLTLIEPSGDDHKLTPAYLLCLCIKHSANTFPPGSFGKLLQKIAKRIQTIAWEKTKELAQKQAQHQDPASLSLLSISDLVPDLQFIFFWMSNAIEILYFIQQKSPAYMQTIELMDDKAGSKESLLSATISANEEAMTILEEVIMYTFQQCVYYITKTLYVVLPGLLDCNPFGTEPSSEQCRRAAGVCVCAVCVMPEAVRRVVSVFQTTSDLLQQYQVHSEIQSQMFAYLFFFTNVSLFNQLIDKGPARGWFQRSRVLQIQASVKILLDWAKGAGHNHLAQKFFAKFCSTVTILASPPQQLSQMSWKALCAEHPSLKPVQLHRILTQYQLMAELGPLPIWQPSSEDEAYIYRTVDLLESFENHPPIVLPSAGFKVDLESDCVEDSIYRQLLYVRHFVWGLRTKTHPSNGCTDRQDAQREPPQPHSSPHPAPSVRGEGEGEVRSSSTTLGGRGEGAGAEDRTRDKPTHGIHYRNGSGARYANQSQATDSSCILTPPNTPLYPEHTYIQSNTAHYPEHASQEHTHTHSTCKLHKNMPTDAART</sequence>
<name>A0AC58J9T5_DANRE</name>
<proteinExistence type="predicted"/>
<evidence type="ECO:0000313" key="2">
    <source>
        <dbReference type="RefSeq" id="XP_073803219.1"/>
    </source>
</evidence>